<proteinExistence type="predicted"/>
<gene>
    <name evidence="1" type="ORF">IWX46DRAFT_457882</name>
</gene>
<name>A0ABR1MKZ3_9PEZI</name>
<evidence type="ECO:0008006" key="3">
    <source>
        <dbReference type="Google" id="ProtNLM"/>
    </source>
</evidence>
<dbReference type="EMBL" id="JBBPDW010000009">
    <property type="protein sequence ID" value="KAK7549395.1"/>
    <property type="molecule type" value="Genomic_DNA"/>
</dbReference>
<reference evidence="1 2" key="1">
    <citation type="submission" date="2024-04" db="EMBL/GenBank/DDBJ databases">
        <title>Phyllosticta paracitricarpa is synonymous to the EU quarantine fungus P. citricarpa based on phylogenomic analyses.</title>
        <authorList>
            <consortium name="Lawrence Berkeley National Laboratory"/>
            <person name="Van Ingen-Buijs V.A."/>
            <person name="Van Westerhoven A.C."/>
            <person name="Haridas S."/>
            <person name="Skiadas P."/>
            <person name="Martin F."/>
            <person name="Groenewald J.Z."/>
            <person name="Crous P.W."/>
            <person name="Seidl M.F."/>
        </authorList>
    </citation>
    <scope>NUCLEOTIDE SEQUENCE [LARGE SCALE GENOMIC DNA]</scope>
    <source>
        <strain evidence="1 2">CBS 122670</strain>
    </source>
</reference>
<protein>
    <recommendedName>
        <fullName evidence="3">Secreted protein</fullName>
    </recommendedName>
</protein>
<dbReference type="Proteomes" id="UP001365128">
    <property type="component" value="Unassembled WGS sequence"/>
</dbReference>
<comment type="caution">
    <text evidence="1">The sequence shown here is derived from an EMBL/GenBank/DDBJ whole genome shotgun (WGS) entry which is preliminary data.</text>
</comment>
<evidence type="ECO:0000313" key="2">
    <source>
        <dbReference type="Proteomes" id="UP001365128"/>
    </source>
</evidence>
<keyword evidence="2" id="KW-1185">Reference proteome</keyword>
<organism evidence="1 2">
    <name type="scientific">Phyllosticta citricarpa</name>
    <dbReference type="NCBI Taxonomy" id="55181"/>
    <lineage>
        <taxon>Eukaryota</taxon>
        <taxon>Fungi</taxon>
        <taxon>Dikarya</taxon>
        <taxon>Ascomycota</taxon>
        <taxon>Pezizomycotina</taxon>
        <taxon>Dothideomycetes</taxon>
        <taxon>Dothideomycetes incertae sedis</taxon>
        <taxon>Botryosphaeriales</taxon>
        <taxon>Phyllostictaceae</taxon>
        <taxon>Phyllosticta</taxon>
    </lineage>
</organism>
<sequence>MMSRCRFVKSVAALHSLRLTASHFARAPPSLWPLRRDARVCQSVCHAAKWPWHVEAGGCVCAGCAGRSVGGG</sequence>
<accession>A0ABR1MKZ3</accession>
<evidence type="ECO:0000313" key="1">
    <source>
        <dbReference type="EMBL" id="KAK7549395.1"/>
    </source>
</evidence>